<keyword evidence="8 11" id="KW-0472">Membrane</keyword>
<evidence type="ECO:0000256" key="10">
    <source>
        <dbReference type="ARBA" id="ARBA00030775"/>
    </source>
</evidence>
<keyword evidence="4" id="KW-0488">Methylation</keyword>
<dbReference type="SUPFAM" id="SSF54523">
    <property type="entry name" value="Pili subunits"/>
    <property type="match status" value="1"/>
</dbReference>
<organism evidence="13 14">
    <name type="scientific">Pseudomonas asplenii</name>
    <dbReference type="NCBI Taxonomy" id="53407"/>
    <lineage>
        <taxon>Bacteria</taxon>
        <taxon>Pseudomonadati</taxon>
        <taxon>Pseudomonadota</taxon>
        <taxon>Gammaproteobacteria</taxon>
        <taxon>Pseudomonadales</taxon>
        <taxon>Pseudomonadaceae</taxon>
        <taxon>Pseudomonas</taxon>
    </lineage>
</organism>
<keyword evidence="5" id="KW-0997">Cell inner membrane</keyword>
<protein>
    <recommendedName>
        <fullName evidence="2">Type II secretion system protein H</fullName>
    </recommendedName>
    <alternativeName>
        <fullName evidence="10">General secretion pathway protein H</fullName>
    </alternativeName>
</protein>
<keyword evidence="7 11" id="KW-1133">Transmembrane helix</keyword>
<evidence type="ECO:0000256" key="3">
    <source>
        <dbReference type="ARBA" id="ARBA00022475"/>
    </source>
</evidence>
<dbReference type="InterPro" id="IPR012902">
    <property type="entry name" value="N_methyl_site"/>
</dbReference>
<evidence type="ECO:0000313" key="13">
    <source>
        <dbReference type="EMBL" id="KPA88539.1"/>
    </source>
</evidence>
<proteinExistence type="inferred from homology"/>
<evidence type="ECO:0000256" key="6">
    <source>
        <dbReference type="ARBA" id="ARBA00022692"/>
    </source>
</evidence>
<dbReference type="EMBL" id="JSYZ01000019">
    <property type="protein sequence ID" value="KPA88539.1"/>
    <property type="molecule type" value="Genomic_DNA"/>
</dbReference>
<comment type="similarity">
    <text evidence="9">Belongs to the GSP H family.</text>
</comment>
<evidence type="ECO:0000256" key="9">
    <source>
        <dbReference type="ARBA" id="ARBA00025772"/>
    </source>
</evidence>
<dbReference type="Pfam" id="PF12019">
    <property type="entry name" value="GspH"/>
    <property type="match status" value="1"/>
</dbReference>
<dbReference type="NCBIfam" id="TIGR02532">
    <property type="entry name" value="IV_pilin_GFxxxE"/>
    <property type="match status" value="1"/>
</dbReference>
<feature type="transmembrane region" description="Helical" evidence="11">
    <location>
        <begin position="12"/>
        <end position="37"/>
    </location>
</feature>
<dbReference type="AlphaFoldDB" id="A0A0N0E268"/>
<gene>
    <name evidence="13" type="ORF">PF66_04903</name>
</gene>
<dbReference type="OrthoDB" id="8481584at2"/>
<dbReference type="Pfam" id="PF07963">
    <property type="entry name" value="N_methyl"/>
    <property type="match status" value="1"/>
</dbReference>
<dbReference type="GO" id="GO:0015627">
    <property type="term" value="C:type II protein secretion system complex"/>
    <property type="evidence" value="ECO:0007669"/>
    <property type="project" value="InterPro"/>
</dbReference>
<dbReference type="GO" id="GO:0005886">
    <property type="term" value="C:plasma membrane"/>
    <property type="evidence" value="ECO:0007669"/>
    <property type="project" value="UniProtKB-SubCell"/>
</dbReference>
<dbReference type="PATRIC" id="fig|50340.43.peg.2205"/>
<evidence type="ECO:0000256" key="2">
    <source>
        <dbReference type="ARBA" id="ARBA00021549"/>
    </source>
</evidence>
<evidence type="ECO:0000256" key="11">
    <source>
        <dbReference type="SAM" id="Phobius"/>
    </source>
</evidence>
<evidence type="ECO:0000256" key="5">
    <source>
        <dbReference type="ARBA" id="ARBA00022519"/>
    </source>
</evidence>
<evidence type="ECO:0000256" key="8">
    <source>
        <dbReference type="ARBA" id="ARBA00023136"/>
    </source>
</evidence>
<keyword evidence="6 11" id="KW-0812">Transmembrane</keyword>
<evidence type="ECO:0000259" key="12">
    <source>
        <dbReference type="Pfam" id="PF12019"/>
    </source>
</evidence>
<dbReference type="GO" id="GO:0015628">
    <property type="term" value="P:protein secretion by the type II secretion system"/>
    <property type="evidence" value="ECO:0007669"/>
    <property type="project" value="InterPro"/>
</dbReference>
<feature type="domain" description="General secretion pathway GspH" evidence="12">
    <location>
        <begin position="47"/>
        <end position="139"/>
    </location>
</feature>
<dbReference type="InterPro" id="IPR045584">
    <property type="entry name" value="Pilin-like"/>
</dbReference>
<comment type="subcellular location">
    <subcellularLocation>
        <location evidence="1">Cell inner membrane</location>
        <topology evidence="1">Single-pass membrane protein</topology>
    </subcellularLocation>
</comment>
<keyword evidence="14" id="KW-1185">Reference proteome</keyword>
<sequence>MTGLGVARGFTLLEMLVVLLIIATGVSLLAHGVAGGLDNARERQARRELGLALRSARNHAVLSGQPATLHVDLLRNSYRVDNQAEQRLPEGMHLRLTTAADLSSSREGAIEFYPDGGSSGGNIYLQRGANSWRVDVAWLTGKVSWQDGARP</sequence>
<dbReference type="InterPro" id="IPR022346">
    <property type="entry name" value="T2SS_GspH"/>
</dbReference>
<keyword evidence="3" id="KW-1003">Cell membrane</keyword>
<evidence type="ECO:0000256" key="1">
    <source>
        <dbReference type="ARBA" id="ARBA00004377"/>
    </source>
</evidence>
<evidence type="ECO:0000256" key="7">
    <source>
        <dbReference type="ARBA" id="ARBA00022989"/>
    </source>
</evidence>
<reference evidence="13 14" key="1">
    <citation type="journal article" date="2015" name="PLoS ONE">
        <title>Rice-Infecting Pseudomonas Genomes Are Highly Accessorized and Harbor Multiple Putative Virulence Mechanisms to Cause Sheath Brown Rot.</title>
        <authorList>
            <person name="Quibod I.L."/>
            <person name="Grande G."/>
            <person name="Oreiro E.G."/>
            <person name="Borja F.N."/>
            <person name="Dossa G.S."/>
            <person name="Mauleon R."/>
            <person name="Cruz C.V."/>
            <person name="Oliva R."/>
        </authorList>
    </citation>
    <scope>NUCLEOTIDE SEQUENCE [LARGE SCALE GENOMIC DNA]</scope>
    <source>
        <strain evidence="13 14">IRRI 6609</strain>
    </source>
</reference>
<dbReference type="RefSeq" id="WP_054060218.1">
    <property type="nucleotide sequence ID" value="NZ_JSYZ01000019.1"/>
</dbReference>
<name>A0A0N0E268_9PSED</name>
<accession>A0A0N0E268</accession>
<evidence type="ECO:0000313" key="14">
    <source>
        <dbReference type="Proteomes" id="UP000037931"/>
    </source>
</evidence>
<dbReference type="Proteomes" id="UP000037931">
    <property type="component" value="Unassembled WGS sequence"/>
</dbReference>
<dbReference type="STRING" id="50340.PF66_04903"/>
<evidence type="ECO:0000256" key="4">
    <source>
        <dbReference type="ARBA" id="ARBA00022481"/>
    </source>
</evidence>
<comment type="caution">
    <text evidence="13">The sequence shown here is derived from an EMBL/GenBank/DDBJ whole genome shotgun (WGS) entry which is preliminary data.</text>
</comment>